<dbReference type="Proteomes" id="UP000778578">
    <property type="component" value="Unassembled WGS sequence"/>
</dbReference>
<comment type="caution">
    <text evidence="2">The sequence shown here is derived from an EMBL/GenBank/DDBJ whole genome shotgun (WGS) entry which is preliminary data.</text>
</comment>
<reference evidence="2 3" key="1">
    <citation type="submission" date="2021-08" db="EMBL/GenBank/DDBJ databases">
        <title>WGS of actinomycetes from Thailand.</title>
        <authorList>
            <person name="Thawai C."/>
        </authorList>
    </citation>
    <scope>NUCLEOTIDE SEQUENCE [LARGE SCALE GENOMIC DNA]</scope>
    <source>
        <strain evidence="2 3">PLK6-54</strain>
    </source>
</reference>
<organism evidence="2 3">
    <name type="scientific">Actinacidiphila acidipaludis</name>
    <dbReference type="NCBI Taxonomy" id="2873382"/>
    <lineage>
        <taxon>Bacteria</taxon>
        <taxon>Bacillati</taxon>
        <taxon>Actinomycetota</taxon>
        <taxon>Actinomycetes</taxon>
        <taxon>Kitasatosporales</taxon>
        <taxon>Streptomycetaceae</taxon>
        <taxon>Actinacidiphila</taxon>
    </lineage>
</organism>
<sequence length="99" mass="10275">MSGMVGELITVNSSLSDPDESPGAPLGGCGFRHGREAAWGKSKAPDGDLVEDHRVLTSPTALGTGSRLFSASGRPAVLDLLDVANVGPDVLTRYRRAGR</sequence>
<accession>A0ABS7QGX5</accession>
<name>A0ABS7QGX5_9ACTN</name>
<evidence type="ECO:0000313" key="3">
    <source>
        <dbReference type="Proteomes" id="UP000778578"/>
    </source>
</evidence>
<proteinExistence type="predicted"/>
<dbReference type="RefSeq" id="WP_222967690.1">
    <property type="nucleotide sequence ID" value="NZ_JAINZZ010000053.1"/>
</dbReference>
<protein>
    <submittedName>
        <fullName evidence="2">Uncharacterized protein</fullName>
    </submittedName>
</protein>
<gene>
    <name evidence="2" type="ORF">K7862_29140</name>
</gene>
<dbReference type="EMBL" id="JAINZZ010000053">
    <property type="protein sequence ID" value="MBY8881670.1"/>
    <property type="molecule type" value="Genomic_DNA"/>
</dbReference>
<feature type="region of interest" description="Disordered" evidence="1">
    <location>
        <begin position="1"/>
        <end position="29"/>
    </location>
</feature>
<evidence type="ECO:0000256" key="1">
    <source>
        <dbReference type="SAM" id="MobiDB-lite"/>
    </source>
</evidence>
<keyword evidence="3" id="KW-1185">Reference proteome</keyword>
<evidence type="ECO:0000313" key="2">
    <source>
        <dbReference type="EMBL" id="MBY8881670.1"/>
    </source>
</evidence>